<protein>
    <submittedName>
        <fullName evidence="1">Uncharacterized protein</fullName>
    </submittedName>
</protein>
<name>A0A0E9R6W1_ANGAN</name>
<proteinExistence type="predicted"/>
<sequence>MNLHEVKTEKSPCVHPEFQCCVQVTAELN</sequence>
<reference evidence="1" key="1">
    <citation type="submission" date="2014-11" db="EMBL/GenBank/DDBJ databases">
        <authorList>
            <person name="Amaro Gonzalez C."/>
        </authorList>
    </citation>
    <scope>NUCLEOTIDE SEQUENCE</scope>
</reference>
<reference evidence="1" key="2">
    <citation type="journal article" date="2015" name="Fish Shellfish Immunol.">
        <title>Early steps in the European eel (Anguilla anguilla)-Vibrio vulnificus interaction in the gills: Role of the RtxA13 toxin.</title>
        <authorList>
            <person name="Callol A."/>
            <person name="Pajuelo D."/>
            <person name="Ebbesson L."/>
            <person name="Teles M."/>
            <person name="MacKenzie S."/>
            <person name="Amaro C."/>
        </authorList>
    </citation>
    <scope>NUCLEOTIDE SEQUENCE</scope>
</reference>
<dbReference type="EMBL" id="GBXM01083748">
    <property type="protein sequence ID" value="JAH24829.1"/>
    <property type="molecule type" value="Transcribed_RNA"/>
</dbReference>
<dbReference type="AlphaFoldDB" id="A0A0E9R6W1"/>
<organism evidence="1">
    <name type="scientific">Anguilla anguilla</name>
    <name type="common">European freshwater eel</name>
    <name type="synonym">Muraena anguilla</name>
    <dbReference type="NCBI Taxonomy" id="7936"/>
    <lineage>
        <taxon>Eukaryota</taxon>
        <taxon>Metazoa</taxon>
        <taxon>Chordata</taxon>
        <taxon>Craniata</taxon>
        <taxon>Vertebrata</taxon>
        <taxon>Euteleostomi</taxon>
        <taxon>Actinopterygii</taxon>
        <taxon>Neopterygii</taxon>
        <taxon>Teleostei</taxon>
        <taxon>Anguilliformes</taxon>
        <taxon>Anguillidae</taxon>
        <taxon>Anguilla</taxon>
    </lineage>
</organism>
<evidence type="ECO:0000313" key="1">
    <source>
        <dbReference type="EMBL" id="JAH24829.1"/>
    </source>
</evidence>
<accession>A0A0E9R6W1</accession>